<dbReference type="EMBL" id="BOOK01000001">
    <property type="protein sequence ID" value="GIH98188.1"/>
    <property type="molecule type" value="Genomic_DNA"/>
</dbReference>
<proteinExistence type="predicted"/>
<name>A0A8J3SZ66_9ACTN</name>
<comment type="caution">
    <text evidence="1">The sequence shown here is derived from an EMBL/GenBank/DDBJ whole genome shotgun (WGS) entry which is preliminary data.</text>
</comment>
<gene>
    <name evidence="1" type="ORF">Pta02_01970</name>
</gene>
<organism evidence="1 2">
    <name type="scientific">Planobispora takensis</name>
    <dbReference type="NCBI Taxonomy" id="1367882"/>
    <lineage>
        <taxon>Bacteria</taxon>
        <taxon>Bacillati</taxon>
        <taxon>Actinomycetota</taxon>
        <taxon>Actinomycetes</taxon>
        <taxon>Streptosporangiales</taxon>
        <taxon>Streptosporangiaceae</taxon>
        <taxon>Planobispora</taxon>
    </lineage>
</organism>
<sequence>MSKDISNVSVERLTRRLDHMVPEPRMLATITSAEEVDAPETPGDDA</sequence>
<accession>A0A8J3SZ66</accession>
<evidence type="ECO:0000313" key="2">
    <source>
        <dbReference type="Proteomes" id="UP000634476"/>
    </source>
</evidence>
<evidence type="ECO:0000313" key="1">
    <source>
        <dbReference type="EMBL" id="GIH98188.1"/>
    </source>
</evidence>
<protein>
    <submittedName>
        <fullName evidence="1">Uncharacterized protein</fullName>
    </submittedName>
</protein>
<dbReference type="RefSeq" id="WP_203872683.1">
    <property type="nucleotide sequence ID" value="NZ_BOOK01000001.1"/>
</dbReference>
<dbReference type="AlphaFoldDB" id="A0A8J3SZ66"/>
<keyword evidence="2" id="KW-1185">Reference proteome</keyword>
<reference evidence="1" key="1">
    <citation type="submission" date="2021-01" db="EMBL/GenBank/DDBJ databases">
        <title>Whole genome shotgun sequence of Planobispora takensis NBRC 109077.</title>
        <authorList>
            <person name="Komaki H."/>
            <person name="Tamura T."/>
        </authorList>
    </citation>
    <scope>NUCLEOTIDE SEQUENCE</scope>
    <source>
        <strain evidence="1">NBRC 109077</strain>
    </source>
</reference>
<dbReference type="Proteomes" id="UP000634476">
    <property type="component" value="Unassembled WGS sequence"/>
</dbReference>